<proteinExistence type="predicted"/>
<dbReference type="EMBL" id="JAROKS010000007">
    <property type="protein sequence ID" value="KAK1802126.1"/>
    <property type="molecule type" value="Genomic_DNA"/>
</dbReference>
<evidence type="ECO:0000313" key="3">
    <source>
        <dbReference type="Proteomes" id="UP001239994"/>
    </source>
</evidence>
<dbReference type="Proteomes" id="UP001239994">
    <property type="component" value="Unassembled WGS sequence"/>
</dbReference>
<sequence>MVRTPFGQQPEAGAVCVGACLRLAKDAAEQRRVRPLDLSALQHNPLGGAAYLVQPRCQSNLAQTLPPEEAPIDRPYWSGDDPDMPLPFDLSDIISRVESLLWSLFNAVSGHTLPGRHLLEEHYDVLIGCVVNESERQRDVITKAPPPTRPCTSYYP</sequence>
<dbReference type="GO" id="GO:0040014">
    <property type="term" value="P:regulation of multicellular organism growth"/>
    <property type="evidence" value="ECO:0007669"/>
    <property type="project" value="InterPro"/>
</dbReference>
<dbReference type="GO" id="GO:0042245">
    <property type="term" value="P:RNA repair"/>
    <property type="evidence" value="ECO:0007669"/>
    <property type="project" value="InterPro"/>
</dbReference>
<evidence type="ECO:0000313" key="2">
    <source>
        <dbReference type="EMBL" id="KAK1802126.1"/>
    </source>
</evidence>
<organism evidence="2 3">
    <name type="scientific">Electrophorus voltai</name>
    <dbReference type="NCBI Taxonomy" id="2609070"/>
    <lineage>
        <taxon>Eukaryota</taxon>
        <taxon>Metazoa</taxon>
        <taxon>Chordata</taxon>
        <taxon>Craniata</taxon>
        <taxon>Vertebrata</taxon>
        <taxon>Euteleostomi</taxon>
        <taxon>Actinopterygii</taxon>
        <taxon>Neopterygii</taxon>
        <taxon>Teleostei</taxon>
        <taxon>Ostariophysi</taxon>
        <taxon>Gymnotiformes</taxon>
        <taxon>Gymnotoidei</taxon>
        <taxon>Gymnotidae</taxon>
        <taxon>Electrophorus</taxon>
    </lineage>
</organism>
<feature type="domain" description="Alpha-ketoglutarate-dependent dioxygenase FTO C-terminal" evidence="1">
    <location>
        <begin position="55"/>
        <end position="97"/>
    </location>
</feature>
<protein>
    <recommendedName>
        <fullName evidence="1">Alpha-ketoglutarate-dependent dioxygenase FTO C-terminal domain-containing protein</fullName>
    </recommendedName>
</protein>
<dbReference type="GO" id="GO:0006307">
    <property type="term" value="P:DNA alkylation repair"/>
    <property type="evidence" value="ECO:0007669"/>
    <property type="project" value="InterPro"/>
</dbReference>
<comment type="caution">
    <text evidence="2">The sequence shown here is derived from an EMBL/GenBank/DDBJ whole genome shotgun (WGS) entry which is preliminary data.</text>
</comment>
<dbReference type="GO" id="GO:0035516">
    <property type="term" value="F:broad specificity oxidative DNA demethylase activity"/>
    <property type="evidence" value="ECO:0007669"/>
    <property type="project" value="InterPro"/>
</dbReference>
<dbReference type="GO" id="GO:0008198">
    <property type="term" value="F:ferrous iron binding"/>
    <property type="evidence" value="ECO:0007669"/>
    <property type="project" value="TreeGrafter"/>
</dbReference>
<dbReference type="Pfam" id="PF12934">
    <property type="entry name" value="FTO_CTD"/>
    <property type="match status" value="1"/>
</dbReference>
<dbReference type="InterPro" id="IPR024366">
    <property type="entry name" value="FTO_C"/>
</dbReference>
<dbReference type="GO" id="GO:1990931">
    <property type="term" value="F:mRNA N6-methyladenosine dioxygenase activity"/>
    <property type="evidence" value="ECO:0007669"/>
    <property type="project" value="TreeGrafter"/>
</dbReference>
<dbReference type="InterPro" id="IPR032868">
    <property type="entry name" value="FTO"/>
</dbReference>
<name>A0AAD9E1V6_9TELE</name>
<keyword evidence="3" id="KW-1185">Reference proteome</keyword>
<reference evidence="2" key="1">
    <citation type="submission" date="2023-03" db="EMBL/GenBank/DDBJ databases">
        <title>Electrophorus voltai genome.</title>
        <authorList>
            <person name="Bian C."/>
        </authorList>
    </citation>
    <scope>NUCLEOTIDE SEQUENCE</scope>
    <source>
        <strain evidence="2">CB-2022</strain>
        <tissue evidence="2">Muscle</tissue>
    </source>
</reference>
<dbReference type="PANTHER" id="PTHR31291">
    <property type="entry name" value="ALPHA-KETOGLUTARATE-DEPENDENT DIOXYGENASE FTO"/>
    <property type="match status" value="1"/>
</dbReference>
<dbReference type="AlphaFoldDB" id="A0AAD9E1V6"/>
<evidence type="ECO:0000259" key="1">
    <source>
        <dbReference type="Pfam" id="PF12934"/>
    </source>
</evidence>
<accession>A0AAD9E1V6</accession>
<dbReference type="PANTHER" id="PTHR31291:SF2">
    <property type="entry name" value="ALPHA-KETOGLUTARATE-DEPENDENT DIOXYGENASE FTO"/>
    <property type="match status" value="1"/>
</dbReference>
<gene>
    <name evidence="2" type="ORF">P4O66_004379</name>
</gene>